<dbReference type="Pfam" id="PF01494">
    <property type="entry name" value="FAD_binding_3"/>
    <property type="match status" value="1"/>
</dbReference>
<evidence type="ECO:0000313" key="3">
    <source>
        <dbReference type="Proteomes" id="UP000034103"/>
    </source>
</evidence>
<dbReference type="InterPro" id="IPR002938">
    <property type="entry name" value="FAD-bd"/>
</dbReference>
<sequence>MDYDVVIIGGGPAGGHCGRLLSEKGYRVLLVEQHSSWQDNNFSSAASPLEILEQFNLPETVVARFWKNIEIISTSIHHFWSSAQPLGVVFDFAKLREFLAAEVLRWGGEVRLGCRYLKYQQTEDQLTVFLKSKGEKIETVTTRLLVDATGYARAVMYKYRREKPDFLKGLGIEYLIAVPEGDYQKYQDNLVFFLGHKWSPKGYGWIFPMDNQQLKIGAAWLEGEHPYIDEVKPLKSYITQIIQTYMNLSKYDIIDIHGSILEYSLNLQDIYYQEPNIIAIGDAVSTVNFLGGEGIRHAMKGAEIACQYMEEYLQGKSSSFVAYQQRMQEYFQPKWNLSDRLSRKVYLKYSDARIDQGLSYLKHLSTQDIIDILFYYKFEKYTKGLGGFLLGKLRQWWRRIFPSQKPE</sequence>
<dbReference type="Proteomes" id="UP000034103">
    <property type="component" value="Chromosome"/>
</dbReference>
<proteinExistence type="predicted"/>
<evidence type="ECO:0000313" key="2">
    <source>
        <dbReference type="EMBL" id="AKE62931.1"/>
    </source>
</evidence>
<dbReference type="InterPro" id="IPR050407">
    <property type="entry name" value="Geranylgeranyl_reductase"/>
</dbReference>
<dbReference type="PANTHER" id="PTHR42685">
    <property type="entry name" value="GERANYLGERANYL DIPHOSPHATE REDUCTASE"/>
    <property type="match status" value="1"/>
</dbReference>
<dbReference type="PANTHER" id="PTHR42685:SF22">
    <property type="entry name" value="CONDITIONED MEDIUM FACTOR RECEPTOR 1"/>
    <property type="match status" value="1"/>
</dbReference>
<dbReference type="EMBL" id="CP011304">
    <property type="protein sequence ID" value="AKE62931.1"/>
    <property type="molecule type" value="Genomic_DNA"/>
</dbReference>
<protein>
    <recommendedName>
        <fullName evidence="1">FAD-binding domain-containing protein</fullName>
    </recommendedName>
</protein>
<accession>A0A0F6U184</accession>
<feature type="domain" description="FAD-binding" evidence="1">
    <location>
        <begin position="2"/>
        <end position="318"/>
    </location>
</feature>
<reference evidence="2 3" key="1">
    <citation type="journal article" date="2015" name="Genome Announc.">
        <title>Complete Genome Sequence of Microcystis aeruginosa NIES-2549, a Bloom-Forming Cyanobacterium from Lake Kasumigaura, Japan.</title>
        <authorList>
            <person name="Yamaguchi H."/>
            <person name="Suzuki S."/>
            <person name="Tanabe Y."/>
            <person name="Osana Y."/>
            <person name="Shimura Y."/>
            <person name="Ishida K."/>
            <person name="Kawachi M."/>
        </authorList>
    </citation>
    <scope>NUCLEOTIDE SEQUENCE [LARGE SCALE GENOMIC DNA]</scope>
    <source>
        <strain evidence="2 3">NIES-2549</strain>
    </source>
</reference>
<dbReference type="InterPro" id="IPR036188">
    <property type="entry name" value="FAD/NAD-bd_sf"/>
</dbReference>
<dbReference type="RefSeq" id="WP_046660877.1">
    <property type="nucleotide sequence ID" value="NZ_CP011304.1"/>
</dbReference>
<evidence type="ECO:0000259" key="1">
    <source>
        <dbReference type="Pfam" id="PF01494"/>
    </source>
</evidence>
<dbReference type="GO" id="GO:0071949">
    <property type="term" value="F:FAD binding"/>
    <property type="evidence" value="ECO:0007669"/>
    <property type="project" value="InterPro"/>
</dbReference>
<dbReference type="HOGENOM" id="CLU_688346_0_0_3"/>
<organism evidence="2 3">
    <name type="scientific">Microcystis aeruginosa NIES-2549</name>
    <dbReference type="NCBI Taxonomy" id="1641812"/>
    <lineage>
        <taxon>Bacteria</taxon>
        <taxon>Bacillati</taxon>
        <taxon>Cyanobacteriota</taxon>
        <taxon>Cyanophyceae</taxon>
        <taxon>Oscillatoriophycideae</taxon>
        <taxon>Chroococcales</taxon>
        <taxon>Microcystaceae</taxon>
        <taxon>Microcystis</taxon>
    </lineage>
</organism>
<gene>
    <name evidence="2" type="ORF">MYAER_0571</name>
</gene>
<dbReference type="Gene3D" id="3.50.50.60">
    <property type="entry name" value="FAD/NAD(P)-binding domain"/>
    <property type="match status" value="1"/>
</dbReference>
<dbReference type="SUPFAM" id="SSF51905">
    <property type="entry name" value="FAD/NAD(P)-binding domain"/>
    <property type="match status" value="1"/>
</dbReference>
<dbReference type="PATRIC" id="fig|1641812.3.peg.592"/>
<name>A0A0F6U184_MICAE</name>
<dbReference type="AlphaFoldDB" id="A0A0F6U184"/>